<dbReference type="PANTHER" id="PTHR10010:SF46">
    <property type="entry name" value="SODIUM-DEPENDENT PHOSPHATE TRANSPORT PROTEIN 2B"/>
    <property type="match status" value="1"/>
</dbReference>
<feature type="transmembrane region" description="Helical" evidence="6">
    <location>
        <begin position="72"/>
        <end position="97"/>
    </location>
</feature>
<evidence type="ECO:0000256" key="3">
    <source>
        <dbReference type="ARBA" id="ARBA00022692"/>
    </source>
</evidence>
<keyword evidence="2" id="KW-1003">Cell membrane</keyword>
<gene>
    <name evidence="7" type="ORF">UIB01_01215</name>
</gene>
<keyword evidence="3 6" id="KW-0812">Transmembrane</keyword>
<protein>
    <submittedName>
        <fullName evidence="7">Sodium:phosphate symporter</fullName>
    </submittedName>
</protein>
<dbReference type="PATRIC" id="fig|316.97.peg.245"/>
<dbReference type="EMBL" id="CP007509">
    <property type="protein sequence ID" value="AHY41144.1"/>
    <property type="molecule type" value="Genomic_DNA"/>
</dbReference>
<dbReference type="GO" id="GO:0005436">
    <property type="term" value="F:sodium:phosphate symporter activity"/>
    <property type="evidence" value="ECO:0007669"/>
    <property type="project" value="InterPro"/>
</dbReference>
<dbReference type="Pfam" id="PF02690">
    <property type="entry name" value="Na_Pi_cotrans"/>
    <property type="match status" value="1"/>
</dbReference>
<name>A0A023WMY0_STUST</name>
<evidence type="ECO:0000256" key="2">
    <source>
        <dbReference type="ARBA" id="ARBA00022475"/>
    </source>
</evidence>
<keyword evidence="4 6" id="KW-1133">Transmembrane helix</keyword>
<accession>A0A023WMY0</accession>
<evidence type="ECO:0000256" key="6">
    <source>
        <dbReference type="SAM" id="Phobius"/>
    </source>
</evidence>
<feature type="transmembrane region" description="Helical" evidence="6">
    <location>
        <begin position="131"/>
        <end position="150"/>
    </location>
</feature>
<evidence type="ECO:0000313" key="8">
    <source>
        <dbReference type="Proteomes" id="UP000025238"/>
    </source>
</evidence>
<feature type="transmembrane region" description="Helical" evidence="6">
    <location>
        <begin position="305"/>
        <end position="326"/>
    </location>
</feature>
<feature type="transmembrane region" description="Helical" evidence="6">
    <location>
        <begin position="103"/>
        <end position="124"/>
    </location>
</feature>
<dbReference type="Proteomes" id="UP000025238">
    <property type="component" value="Chromosome"/>
</dbReference>
<feature type="transmembrane region" description="Helical" evidence="6">
    <location>
        <begin position="194"/>
        <end position="212"/>
    </location>
</feature>
<evidence type="ECO:0000256" key="1">
    <source>
        <dbReference type="ARBA" id="ARBA00004651"/>
    </source>
</evidence>
<dbReference type="PANTHER" id="PTHR10010">
    <property type="entry name" value="SOLUTE CARRIER FAMILY 34 SODIUM PHOSPHATE , MEMBER 2-RELATED"/>
    <property type="match status" value="1"/>
</dbReference>
<evidence type="ECO:0000256" key="5">
    <source>
        <dbReference type="ARBA" id="ARBA00023136"/>
    </source>
</evidence>
<feature type="transmembrane region" description="Helical" evidence="6">
    <location>
        <begin position="265"/>
        <end position="285"/>
    </location>
</feature>
<dbReference type="NCBIfam" id="NF037997">
    <property type="entry name" value="Na_Pi_symport"/>
    <property type="match status" value="1"/>
</dbReference>
<dbReference type="AlphaFoldDB" id="A0A023WMY0"/>
<dbReference type="KEGG" id="pstu:UIB01_01215"/>
<sequence length="612" mass="66645">MNNRFFKTYLPIVGLLMLSWSFWASDGWLELCAGLALFLFGMQCLEEGLRQLAGSKLEQLLARSTATPLKGLMFGVSGTMLLQSSTLVSLLTIAFISTGLIKLAGGIAILFGANLGSTTGIWLLALAGQNVSLSPLALPLLVFGVLASFTGDKGKAAGRIVLGIAFIFLGIDQIKDGFSSFGGMDLSQYHAGGLKGQLLFVAIGLLATVVLQSSHATLMLTLTALAAGQLDLGQALATAIGANVGTTVTAALVGSLGGNRSAQRLALAHVLFNVATAALALVLLLPLTDLVRWLTEPLGLGANTLIQLALFHSLFNAMGVALFWPFQRQLAELLQRVLPDRVEPTVLITELAQSMPAEPLTRARYLNDRALDSADAAASAVAQELQHLARLSLEVICHATYLPVDQLRQQGRIDDALVNAKPDAQALDAERLYQRHIKGVYSDLLTFMGRLELPLDESHQAFWLSCQVAALQLVDAVKDAKHLQKNLGHYLRTDDSAARQAYVELRRHLLESLREIRALNHSELPDELWRERLNWLDERAAKFDAEFRRRLFESIRNQKLDGLQSSSLMNDLGYASRIIQSLRNALLLGEGHELTRQLRQLAEDDGPVILQL</sequence>
<feature type="transmembrane region" description="Helical" evidence="6">
    <location>
        <begin position="232"/>
        <end position="253"/>
    </location>
</feature>
<organism evidence="7 8">
    <name type="scientific">Stutzerimonas stutzeri</name>
    <name type="common">Pseudomonas stutzeri</name>
    <dbReference type="NCBI Taxonomy" id="316"/>
    <lineage>
        <taxon>Bacteria</taxon>
        <taxon>Pseudomonadati</taxon>
        <taxon>Pseudomonadota</taxon>
        <taxon>Gammaproteobacteria</taxon>
        <taxon>Pseudomonadales</taxon>
        <taxon>Pseudomonadaceae</taxon>
        <taxon>Stutzerimonas</taxon>
    </lineage>
</organism>
<dbReference type="GO" id="GO:0005886">
    <property type="term" value="C:plasma membrane"/>
    <property type="evidence" value="ECO:0007669"/>
    <property type="project" value="UniProtKB-SubCell"/>
</dbReference>
<dbReference type="InterPro" id="IPR003841">
    <property type="entry name" value="Na/Pi_transpt"/>
</dbReference>
<proteinExistence type="predicted"/>
<dbReference type="GO" id="GO:0044341">
    <property type="term" value="P:sodium-dependent phosphate transport"/>
    <property type="evidence" value="ECO:0007669"/>
    <property type="project" value="InterPro"/>
</dbReference>
<evidence type="ECO:0000256" key="4">
    <source>
        <dbReference type="ARBA" id="ARBA00022989"/>
    </source>
</evidence>
<evidence type="ECO:0000313" key="7">
    <source>
        <dbReference type="EMBL" id="AHY41144.1"/>
    </source>
</evidence>
<keyword evidence="5 6" id="KW-0472">Membrane</keyword>
<comment type="subcellular location">
    <subcellularLocation>
        <location evidence="1">Cell membrane</location>
        <topology evidence="1">Multi-pass membrane protein</topology>
    </subcellularLocation>
</comment>
<reference evidence="7 8" key="1">
    <citation type="submission" date="2014-03" db="EMBL/GenBank/DDBJ databases">
        <title>Complete genome sequence of Pseudomonas stutzeri 19SMN4.</title>
        <authorList>
            <person name="Brunet-Galmes I."/>
            <person name="Nogales B."/>
            <person name="Busquets A."/>
            <person name="Pena A."/>
            <person name="Gomila M."/>
            <person name="Garcia-Valdes E."/>
            <person name="Lalucat J."/>
            <person name="Bennasar A."/>
            <person name="Bosch R."/>
        </authorList>
    </citation>
    <scope>NUCLEOTIDE SEQUENCE [LARGE SCALE GENOMIC DNA]</scope>
    <source>
        <strain evidence="7 8">19SMN4</strain>
    </source>
</reference>